<evidence type="ECO:0000313" key="7">
    <source>
        <dbReference type="Proteomes" id="UP000028488"/>
    </source>
</evidence>
<reference evidence="6 7" key="1">
    <citation type="submission" date="2014-07" db="EMBL/GenBank/DDBJ databases">
        <title>Genome Sequence of Rhodococcus opacus Strain R7, a Biodegrader of Mono- and Polycyclic Aromatic Hydrocarbons.</title>
        <authorList>
            <person name="Di Gennaro P."/>
            <person name="Zampolli J."/>
            <person name="Presti I."/>
            <person name="Cappelletti M."/>
            <person name="D'Ursi P."/>
            <person name="Orro A."/>
            <person name="Mezzelani A."/>
            <person name="Milanesi L."/>
        </authorList>
    </citation>
    <scope>NUCLEOTIDE SEQUENCE [LARGE SCALE GENOMIC DNA]</scope>
    <source>
        <strain evidence="6 7">R7</strain>
    </source>
</reference>
<proteinExistence type="inferred from homology"/>
<dbReference type="eggNOG" id="COG1012">
    <property type="taxonomic scope" value="Bacteria"/>
</dbReference>
<dbReference type="FunFam" id="3.40.309.10:FF:000012">
    <property type="entry name" value="Betaine aldehyde dehydrogenase"/>
    <property type="match status" value="1"/>
</dbReference>
<dbReference type="PANTHER" id="PTHR11699">
    <property type="entry name" value="ALDEHYDE DEHYDROGENASE-RELATED"/>
    <property type="match status" value="1"/>
</dbReference>
<accession>A0A076EUN5</accession>
<dbReference type="InterPro" id="IPR016163">
    <property type="entry name" value="Ald_DH_C"/>
</dbReference>
<name>A0A076EUN5_RHOOP</name>
<sequence length="502" mass="53365">MTVLDTAPQTLPFVPVADRILVAGQWRQANGPAFAVTDPSNGETLQVIHQATADDADEAVRKGRAAADDPAWRALLPHQRATYLHRIADTIEANTSRLALLQSYNTGKTVAETTALVGSAAGTFRYFAAVLETADDDLTTPRGNFLTMSVLEPIGVVGAIAPWNSPVASDAQKIAPALAAGNAVVLKPAEWTPLVSLELARLIDESGLPKGLLSVLPGKGSVVGDAIVTHPGVGKVTFTGGTNTGRSIAHAAADKLMPVSLELGGKSPTIVLDDADLDAAVNGVMYGIFSSTGQSCIAGSRLFVDRRIYDEFLAKLVAKTQQLRLGPGRDPDTQVGPMVHRKHRDSVAAYVDLAREEGGRVLCGGAIPDDERLRDGAYYLPTIIDGLPNGSRTCQEEIFGPVLVVLPFDGDADLVDQANDSVFGLASGIWTGDYRRAWKLARRLQAGTVWINTYKQFSISTPFGGVKESGLGVEKGRSGIAAYSRQKSIYWGLDEEPNPWAN</sequence>
<dbReference type="InterPro" id="IPR016160">
    <property type="entry name" value="Ald_DH_CS_CYS"/>
</dbReference>
<evidence type="ECO:0000313" key="6">
    <source>
        <dbReference type="EMBL" id="AII07119.1"/>
    </source>
</evidence>
<dbReference type="Gene3D" id="3.40.605.10">
    <property type="entry name" value="Aldehyde Dehydrogenase, Chain A, domain 1"/>
    <property type="match status" value="1"/>
</dbReference>
<evidence type="ECO:0000256" key="2">
    <source>
        <dbReference type="ARBA" id="ARBA00023002"/>
    </source>
</evidence>
<dbReference type="GO" id="GO:0016620">
    <property type="term" value="F:oxidoreductase activity, acting on the aldehyde or oxo group of donors, NAD or NADP as acceptor"/>
    <property type="evidence" value="ECO:0007669"/>
    <property type="project" value="InterPro"/>
</dbReference>
<dbReference type="Proteomes" id="UP000028488">
    <property type="component" value="Chromosome"/>
</dbReference>
<organism evidence="6 7">
    <name type="scientific">Rhodococcus opacus</name>
    <name type="common">Nocardia opaca</name>
    <dbReference type="NCBI Taxonomy" id="37919"/>
    <lineage>
        <taxon>Bacteria</taxon>
        <taxon>Bacillati</taxon>
        <taxon>Actinomycetota</taxon>
        <taxon>Actinomycetes</taxon>
        <taxon>Mycobacteriales</taxon>
        <taxon>Nocardiaceae</taxon>
        <taxon>Rhodococcus</taxon>
    </lineage>
</organism>
<evidence type="ECO:0000256" key="4">
    <source>
        <dbReference type="RuleBase" id="RU003345"/>
    </source>
</evidence>
<protein>
    <submittedName>
        <fullName evidence="6">Aldehyde dehydrogenase</fullName>
    </submittedName>
</protein>
<evidence type="ECO:0000256" key="1">
    <source>
        <dbReference type="ARBA" id="ARBA00009986"/>
    </source>
</evidence>
<dbReference type="AlphaFoldDB" id="A0A076EUN5"/>
<comment type="similarity">
    <text evidence="1 4">Belongs to the aldehyde dehydrogenase family.</text>
</comment>
<dbReference type="InterPro" id="IPR029510">
    <property type="entry name" value="Ald_DH_CS_GLU"/>
</dbReference>
<evidence type="ECO:0000256" key="3">
    <source>
        <dbReference type="PROSITE-ProRule" id="PRU10007"/>
    </source>
</evidence>
<dbReference type="SUPFAM" id="SSF53720">
    <property type="entry name" value="ALDH-like"/>
    <property type="match status" value="1"/>
</dbReference>
<gene>
    <name evidence="6" type="ORF">EP51_21655</name>
</gene>
<dbReference type="CDD" id="cd07114">
    <property type="entry name" value="ALDH_DhaS"/>
    <property type="match status" value="1"/>
</dbReference>
<dbReference type="InterPro" id="IPR016161">
    <property type="entry name" value="Ald_DH/histidinol_DH"/>
</dbReference>
<evidence type="ECO:0000259" key="5">
    <source>
        <dbReference type="Pfam" id="PF00171"/>
    </source>
</evidence>
<feature type="domain" description="Aldehyde dehydrogenase" evidence="5">
    <location>
        <begin position="26"/>
        <end position="489"/>
    </location>
</feature>
<dbReference type="EMBL" id="CP008947">
    <property type="protein sequence ID" value="AII07119.1"/>
    <property type="molecule type" value="Genomic_DNA"/>
</dbReference>
<dbReference type="PROSITE" id="PS00070">
    <property type="entry name" value="ALDEHYDE_DEHYDR_CYS"/>
    <property type="match status" value="1"/>
</dbReference>
<dbReference type="InterPro" id="IPR015590">
    <property type="entry name" value="Aldehyde_DH_dom"/>
</dbReference>
<dbReference type="RefSeq" id="WP_128640348.1">
    <property type="nucleotide sequence ID" value="NZ_CP008947.1"/>
</dbReference>
<dbReference type="Gene3D" id="3.40.309.10">
    <property type="entry name" value="Aldehyde Dehydrogenase, Chain A, domain 2"/>
    <property type="match status" value="1"/>
</dbReference>
<dbReference type="Pfam" id="PF00171">
    <property type="entry name" value="Aldedh"/>
    <property type="match status" value="1"/>
</dbReference>
<keyword evidence="2 4" id="KW-0560">Oxidoreductase</keyword>
<dbReference type="PROSITE" id="PS00687">
    <property type="entry name" value="ALDEHYDE_DEHYDR_GLU"/>
    <property type="match status" value="1"/>
</dbReference>
<dbReference type="InterPro" id="IPR016162">
    <property type="entry name" value="Ald_DH_N"/>
</dbReference>
<feature type="active site" evidence="3">
    <location>
        <position position="262"/>
    </location>
</feature>
<dbReference type="FunFam" id="3.40.605.10:FF:000007">
    <property type="entry name" value="NAD/NADP-dependent betaine aldehyde dehydrogenase"/>
    <property type="match status" value="1"/>
</dbReference>